<organism evidence="2 3">
    <name type="scientific">Sphaerosporella brunnea</name>
    <dbReference type="NCBI Taxonomy" id="1250544"/>
    <lineage>
        <taxon>Eukaryota</taxon>
        <taxon>Fungi</taxon>
        <taxon>Dikarya</taxon>
        <taxon>Ascomycota</taxon>
        <taxon>Pezizomycotina</taxon>
        <taxon>Pezizomycetes</taxon>
        <taxon>Pezizales</taxon>
        <taxon>Pyronemataceae</taxon>
        <taxon>Sphaerosporella</taxon>
    </lineage>
</organism>
<dbReference type="AlphaFoldDB" id="A0A5J5FA40"/>
<evidence type="ECO:0000256" key="1">
    <source>
        <dbReference type="SAM" id="MobiDB-lite"/>
    </source>
</evidence>
<dbReference type="InParanoid" id="A0A5J5FA40"/>
<feature type="compositionally biased region" description="Polar residues" evidence="1">
    <location>
        <begin position="104"/>
        <end position="128"/>
    </location>
</feature>
<evidence type="ECO:0000313" key="2">
    <source>
        <dbReference type="EMBL" id="KAA8913900.1"/>
    </source>
</evidence>
<reference evidence="2 3" key="1">
    <citation type="submission" date="2019-09" db="EMBL/GenBank/DDBJ databases">
        <title>Draft genome of the ectomycorrhizal ascomycete Sphaerosporella brunnea.</title>
        <authorList>
            <consortium name="DOE Joint Genome Institute"/>
            <person name="Benucci G.M."/>
            <person name="Marozzi G."/>
            <person name="Antonielli L."/>
            <person name="Sanchez S."/>
            <person name="Marco P."/>
            <person name="Wang X."/>
            <person name="Falini L.B."/>
            <person name="Barry K."/>
            <person name="Haridas S."/>
            <person name="Lipzen A."/>
            <person name="Labutti K."/>
            <person name="Grigoriev I.V."/>
            <person name="Murat C."/>
            <person name="Martin F."/>
            <person name="Albertini E."/>
            <person name="Donnini D."/>
            <person name="Bonito G."/>
        </authorList>
    </citation>
    <scope>NUCLEOTIDE SEQUENCE [LARGE SCALE GENOMIC DNA]</scope>
    <source>
        <strain evidence="2 3">Sb_GMNB300</strain>
    </source>
</reference>
<gene>
    <name evidence="2" type="ORF">FN846DRAFT_928042</name>
</gene>
<dbReference type="Proteomes" id="UP000326924">
    <property type="component" value="Unassembled WGS sequence"/>
</dbReference>
<protein>
    <submittedName>
        <fullName evidence="2">Uncharacterized protein</fullName>
    </submittedName>
</protein>
<proteinExistence type="predicted"/>
<name>A0A5J5FA40_9PEZI</name>
<feature type="region of interest" description="Disordered" evidence="1">
    <location>
        <begin position="49"/>
        <end position="128"/>
    </location>
</feature>
<dbReference type="EMBL" id="VXIS01000011">
    <property type="protein sequence ID" value="KAA8913900.1"/>
    <property type="molecule type" value="Genomic_DNA"/>
</dbReference>
<comment type="caution">
    <text evidence="2">The sequence shown here is derived from an EMBL/GenBank/DDBJ whole genome shotgun (WGS) entry which is preliminary data.</text>
</comment>
<evidence type="ECO:0000313" key="3">
    <source>
        <dbReference type="Proteomes" id="UP000326924"/>
    </source>
</evidence>
<feature type="compositionally biased region" description="Polar residues" evidence="1">
    <location>
        <begin position="55"/>
        <end position="76"/>
    </location>
</feature>
<feature type="region of interest" description="Disordered" evidence="1">
    <location>
        <begin position="1"/>
        <end position="26"/>
    </location>
</feature>
<keyword evidence="3" id="KW-1185">Reference proteome</keyword>
<accession>A0A5J5FA40</accession>
<sequence length="224" mass="24643">MSARSGRIKGVNGLPATTRHHSQQFSPPPCIGLAGANSELLHCIKPWRSDDPTDNHTPLNIQPFSKNKNDHNNSNALLVGLHSTPPPRSPTPTATSEACPQASEKGQSFDRSISSSLNCDPTNKPQTTNLQKSIQFSTMPLRRSFRRTSITATTNITNVYRTERKVSVKPRKRKAKANPTPAVANNTRCRCRIGWTMLNRPYVISQCGAVKHRRIALGGGDLWA</sequence>